<dbReference type="InterPro" id="IPR001251">
    <property type="entry name" value="CRAL-TRIO_dom"/>
</dbReference>
<dbReference type="AlphaFoldDB" id="A0A427XYM1"/>
<evidence type="ECO:0000313" key="3">
    <source>
        <dbReference type="EMBL" id="RSH83913.1"/>
    </source>
</evidence>
<sequence>MAGSSSPSPKPSRHEQRFNERRQEYQDYLPLTERLEEQLRGDVEELMAQEGWDAETRNGVEEWLRDRDNVWRALRRYRYDENKAHALLLSDLAERVNRQLHKPIPLTDLTNSPLFFVLPLPRFVDRLGRPVVVLTLSEVARDENGSLDDVKEWTWWALEKLRRTVHDWWTKGAWSDGGARARKARGYGGEGCVVLVNAAGAGYRNLEVELLPTLLSVGHNHFPGIIEAVYVVNAKWTHRSMWTVVKQVMPRTALDKFAFLDDSSALKEVFDLERLPTAYGGRHPWAFGTAENAILLHYAHQPLPVPKPPSPSPISSPSAVETPSDPSHASPARTASYTSIADVYYSAQNSPGQSRQASRRGTEPINYRHKPPPDNDNNAVAPAKPLSL</sequence>
<feature type="compositionally biased region" description="Polar residues" evidence="1">
    <location>
        <begin position="346"/>
        <end position="356"/>
    </location>
</feature>
<feature type="compositionally biased region" description="Low complexity" evidence="1">
    <location>
        <begin position="375"/>
        <end position="388"/>
    </location>
</feature>
<dbReference type="Pfam" id="PF00650">
    <property type="entry name" value="CRAL_TRIO"/>
    <property type="match status" value="1"/>
</dbReference>
<feature type="region of interest" description="Disordered" evidence="1">
    <location>
        <begin position="305"/>
        <end position="388"/>
    </location>
</feature>
<dbReference type="Gene3D" id="3.40.525.10">
    <property type="entry name" value="CRAL-TRIO lipid binding domain"/>
    <property type="match status" value="1"/>
</dbReference>
<dbReference type="Proteomes" id="UP000279259">
    <property type="component" value="Unassembled WGS sequence"/>
</dbReference>
<evidence type="ECO:0000256" key="1">
    <source>
        <dbReference type="SAM" id="MobiDB-lite"/>
    </source>
</evidence>
<organism evidence="3 4">
    <name type="scientific">Saitozyma podzolica</name>
    <dbReference type="NCBI Taxonomy" id="1890683"/>
    <lineage>
        <taxon>Eukaryota</taxon>
        <taxon>Fungi</taxon>
        <taxon>Dikarya</taxon>
        <taxon>Basidiomycota</taxon>
        <taxon>Agaricomycotina</taxon>
        <taxon>Tremellomycetes</taxon>
        <taxon>Tremellales</taxon>
        <taxon>Trimorphomycetaceae</taxon>
        <taxon>Saitozyma</taxon>
    </lineage>
</organism>
<name>A0A427XYM1_9TREE</name>
<feature type="compositionally biased region" description="Pro residues" evidence="1">
    <location>
        <begin position="305"/>
        <end position="314"/>
    </location>
</feature>
<dbReference type="CDD" id="cd00170">
    <property type="entry name" value="SEC14"/>
    <property type="match status" value="1"/>
</dbReference>
<protein>
    <recommendedName>
        <fullName evidence="2">CRAL-TRIO domain-containing protein</fullName>
    </recommendedName>
</protein>
<dbReference type="SUPFAM" id="SSF52087">
    <property type="entry name" value="CRAL/TRIO domain"/>
    <property type="match status" value="1"/>
</dbReference>
<feature type="compositionally biased region" description="Polar residues" evidence="1">
    <location>
        <begin position="319"/>
        <end position="339"/>
    </location>
</feature>
<feature type="domain" description="CRAL-TRIO" evidence="2">
    <location>
        <begin position="117"/>
        <end position="287"/>
    </location>
</feature>
<dbReference type="PROSITE" id="PS50191">
    <property type="entry name" value="CRAL_TRIO"/>
    <property type="match status" value="1"/>
</dbReference>
<dbReference type="EMBL" id="RSCD01000022">
    <property type="protein sequence ID" value="RSH83913.1"/>
    <property type="molecule type" value="Genomic_DNA"/>
</dbReference>
<reference evidence="3 4" key="1">
    <citation type="submission" date="2018-11" db="EMBL/GenBank/DDBJ databases">
        <title>Genome sequence of Saitozyma podzolica DSM 27192.</title>
        <authorList>
            <person name="Aliyu H."/>
            <person name="Gorte O."/>
            <person name="Ochsenreither K."/>
        </authorList>
    </citation>
    <scope>NUCLEOTIDE SEQUENCE [LARGE SCALE GENOMIC DNA]</scope>
    <source>
        <strain evidence="3 4">DSM 27192</strain>
    </source>
</reference>
<comment type="caution">
    <text evidence="3">The sequence shown here is derived from an EMBL/GenBank/DDBJ whole genome shotgun (WGS) entry which is preliminary data.</text>
</comment>
<dbReference type="InterPro" id="IPR036865">
    <property type="entry name" value="CRAL-TRIO_dom_sf"/>
</dbReference>
<dbReference type="PANTHER" id="PTHR46590:SF4">
    <property type="entry name" value="CRAL-TRIO DOMAIN-CONTAINING PROTEIN"/>
    <property type="match status" value="1"/>
</dbReference>
<dbReference type="OrthoDB" id="75724at2759"/>
<keyword evidence="4" id="KW-1185">Reference proteome</keyword>
<evidence type="ECO:0000259" key="2">
    <source>
        <dbReference type="PROSITE" id="PS50191"/>
    </source>
</evidence>
<feature type="compositionally biased region" description="Basic and acidic residues" evidence="1">
    <location>
        <begin position="12"/>
        <end position="25"/>
    </location>
</feature>
<gene>
    <name evidence="3" type="ORF">EHS25_005157</name>
</gene>
<evidence type="ECO:0000313" key="4">
    <source>
        <dbReference type="Proteomes" id="UP000279259"/>
    </source>
</evidence>
<feature type="region of interest" description="Disordered" evidence="1">
    <location>
        <begin position="1"/>
        <end position="25"/>
    </location>
</feature>
<proteinExistence type="predicted"/>
<dbReference type="InterPro" id="IPR052432">
    <property type="entry name" value="PITP/CRAL-TRIO"/>
</dbReference>
<accession>A0A427XYM1</accession>
<dbReference type="PANTHER" id="PTHR46590">
    <property type="entry name" value="PHOSPHATIDYLINOSITOL TRANSFER PROTEIN CSR1-RELATED"/>
    <property type="match status" value="1"/>
</dbReference>